<reference evidence="2 3" key="1">
    <citation type="submission" date="2018-09" db="EMBL/GenBank/DDBJ databases">
        <authorList>
            <person name="Wang X."/>
            <person name="Du Z."/>
        </authorList>
    </citation>
    <scope>NUCLEOTIDE SEQUENCE [LARGE SCALE GENOMIC DNA]</scope>
    <source>
        <strain evidence="2 3">N3</strain>
    </source>
</reference>
<dbReference type="Proteomes" id="UP000283522">
    <property type="component" value="Unassembled WGS sequence"/>
</dbReference>
<gene>
    <name evidence="2" type="ORF">D0X99_06620</name>
</gene>
<comment type="caution">
    <text evidence="2">The sequence shown here is derived from an EMBL/GenBank/DDBJ whole genome shotgun (WGS) entry which is preliminary data.</text>
</comment>
<evidence type="ECO:0000256" key="1">
    <source>
        <dbReference type="SAM" id="Phobius"/>
    </source>
</evidence>
<proteinExistence type="predicted"/>
<dbReference type="OrthoDB" id="769130at2"/>
<feature type="transmembrane region" description="Helical" evidence="1">
    <location>
        <begin position="76"/>
        <end position="96"/>
    </location>
</feature>
<evidence type="ECO:0008006" key="4">
    <source>
        <dbReference type="Google" id="ProtNLM"/>
    </source>
</evidence>
<evidence type="ECO:0000313" key="3">
    <source>
        <dbReference type="Proteomes" id="UP000283522"/>
    </source>
</evidence>
<name>A0A418PVH0_9BACT</name>
<keyword evidence="1" id="KW-0472">Membrane</keyword>
<protein>
    <recommendedName>
        <fullName evidence="4">Glycine zipper family protein</fullName>
    </recommendedName>
</protein>
<sequence length="113" mass="12255">MTSINGKLEEINATSLTGKPLQKFLTAKLTDILKQLEKELKLVPKDHFRTQWMVVGMSAFGLPFGVAFGLSLGNLAYLGLGLPFGMAIGIALGTSMDEKAKKEGRQLNLTSEE</sequence>
<accession>A0A418PVH0</accession>
<organism evidence="2 3">
    <name type="scientific">Algoriphagus lacus</name>
    <dbReference type="NCBI Taxonomy" id="2056311"/>
    <lineage>
        <taxon>Bacteria</taxon>
        <taxon>Pseudomonadati</taxon>
        <taxon>Bacteroidota</taxon>
        <taxon>Cytophagia</taxon>
        <taxon>Cytophagales</taxon>
        <taxon>Cyclobacteriaceae</taxon>
        <taxon>Algoriphagus</taxon>
    </lineage>
</organism>
<feature type="transmembrane region" description="Helical" evidence="1">
    <location>
        <begin position="52"/>
        <end position="70"/>
    </location>
</feature>
<evidence type="ECO:0000313" key="2">
    <source>
        <dbReference type="EMBL" id="RIW17555.1"/>
    </source>
</evidence>
<keyword evidence="1" id="KW-1133">Transmembrane helix</keyword>
<keyword evidence="3" id="KW-1185">Reference proteome</keyword>
<dbReference type="AlphaFoldDB" id="A0A418PVH0"/>
<keyword evidence="1" id="KW-0812">Transmembrane</keyword>
<dbReference type="EMBL" id="QXML01000002">
    <property type="protein sequence ID" value="RIW17555.1"/>
    <property type="molecule type" value="Genomic_DNA"/>
</dbReference>